<dbReference type="PANTHER" id="PTHR47371:SF3">
    <property type="entry name" value="PHOSPHOGLYCEROL TRANSFERASE I"/>
    <property type="match status" value="1"/>
</dbReference>
<evidence type="ECO:0000256" key="1">
    <source>
        <dbReference type="ARBA" id="ARBA00004651"/>
    </source>
</evidence>
<dbReference type="GO" id="GO:0016740">
    <property type="term" value="F:transferase activity"/>
    <property type="evidence" value="ECO:0007669"/>
    <property type="project" value="UniProtKB-KW"/>
</dbReference>
<proteinExistence type="predicted"/>
<feature type="transmembrane region" description="Helical" evidence="6">
    <location>
        <begin position="144"/>
        <end position="162"/>
    </location>
</feature>
<dbReference type="CDD" id="cd16015">
    <property type="entry name" value="LTA_synthase"/>
    <property type="match status" value="1"/>
</dbReference>
<name>A0AA94HU26_DESDE</name>
<keyword evidence="2" id="KW-1003">Cell membrane</keyword>
<evidence type="ECO:0000256" key="6">
    <source>
        <dbReference type="SAM" id="Phobius"/>
    </source>
</evidence>
<evidence type="ECO:0000256" key="5">
    <source>
        <dbReference type="ARBA" id="ARBA00023136"/>
    </source>
</evidence>
<evidence type="ECO:0000256" key="2">
    <source>
        <dbReference type="ARBA" id="ARBA00022475"/>
    </source>
</evidence>
<dbReference type="InterPro" id="IPR017850">
    <property type="entry name" value="Alkaline_phosphatase_core_sf"/>
</dbReference>
<dbReference type="Gene3D" id="3.40.720.10">
    <property type="entry name" value="Alkaline Phosphatase, subunit A"/>
    <property type="match status" value="1"/>
</dbReference>
<dbReference type="AlphaFoldDB" id="A0AA94HU26"/>
<keyword evidence="3 6" id="KW-0812">Transmembrane</keyword>
<gene>
    <name evidence="8" type="ORF">SAMN02910291_02139</name>
</gene>
<sequence length="524" mass="58285">MDADSALLQVLALGLVGLAVSVGIERFLLPRPVLARAPKAWAAHVGLLSATYALLVLVMGRPVCAMVATLAVLVTLVLVSNTKQKTLREPFLFQDYDYFLDTLRFPRLFLPFFGLKKFCFAAAFFVLALVGFWHEVPPPSRFDLRGQLGGVLIFLTIAIFFLGSVKYRPLTIACEPETDIKNLGLLAFLWTYAVASRTLPTPSSPFSRISRGKRENRPHLVAIQSESFFDARPLFSGVRSDILQSFDRIMSEADTSGPLTVPAWGANTVRTEFSFLTGIAAHHIGVHRFNPYQTVARGWSVPSLPHFLKKLGYRTVCIHPYWARFYGRDRVLRQLGFDVFMDISTFAGARREGSYVADMEVGESILRVLRQATHPTFVFAITMENHGPLHLEPSRAGAAKDIYCCSPPAGCDELSTYLYHLRNADNMLCMLHDTFQSTCPASLCFYGDHVPIMPSVYKVLAEPTGIVPYFCWNSTWAQTSTSVESICKVSVGAEEFEQTLAVHDLALTWLTSLGFVSDPRQSVT</sequence>
<dbReference type="EMBL" id="FPIW01000045">
    <property type="protein sequence ID" value="SFW62165.1"/>
    <property type="molecule type" value="Genomic_DNA"/>
</dbReference>
<keyword evidence="8" id="KW-0808">Transferase</keyword>
<accession>A0AA94HU26</accession>
<keyword evidence="4 6" id="KW-1133">Transmembrane helix</keyword>
<evidence type="ECO:0000313" key="8">
    <source>
        <dbReference type="EMBL" id="SFW62165.1"/>
    </source>
</evidence>
<protein>
    <submittedName>
        <fullName evidence="8">Phosphoglycerol transferase MdoB</fullName>
    </submittedName>
</protein>
<comment type="subcellular location">
    <subcellularLocation>
        <location evidence="1">Cell membrane</location>
        <topology evidence="1">Multi-pass membrane protein</topology>
    </subcellularLocation>
</comment>
<evidence type="ECO:0000256" key="4">
    <source>
        <dbReference type="ARBA" id="ARBA00022989"/>
    </source>
</evidence>
<feature type="transmembrane region" description="Helical" evidence="6">
    <location>
        <begin position="6"/>
        <end position="29"/>
    </location>
</feature>
<evidence type="ECO:0000259" key="7">
    <source>
        <dbReference type="Pfam" id="PF00884"/>
    </source>
</evidence>
<dbReference type="InterPro" id="IPR000917">
    <property type="entry name" value="Sulfatase_N"/>
</dbReference>
<feature type="transmembrane region" description="Helical" evidence="6">
    <location>
        <begin position="65"/>
        <end position="82"/>
    </location>
</feature>
<dbReference type="PANTHER" id="PTHR47371">
    <property type="entry name" value="LIPOTEICHOIC ACID SYNTHASE"/>
    <property type="match status" value="1"/>
</dbReference>
<feature type="domain" description="Sulfatase N-terminal" evidence="7">
    <location>
        <begin position="218"/>
        <end position="479"/>
    </location>
</feature>
<dbReference type="SUPFAM" id="SSF53649">
    <property type="entry name" value="Alkaline phosphatase-like"/>
    <property type="match status" value="1"/>
</dbReference>
<dbReference type="RefSeq" id="WP_072312190.1">
    <property type="nucleotide sequence ID" value="NZ_FPIW01000045.1"/>
</dbReference>
<dbReference type="Pfam" id="PF00884">
    <property type="entry name" value="Sulfatase"/>
    <property type="match status" value="1"/>
</dbReference>
<dbReference type="InterPro" id="IPR050448">
    <property type="entry name" value="OpgB/LTA_synthase_biosynth"/>
</dbReference>
<evidence type="ECO:0000256" key="3">
    <source>
        <dbReference type="ARBA" id="ARBA00022692"/>
    </source>
</evidence>
<organism evidence="8 9">
    <name type="scientific">Desulfovibrio desulfuricans</name>
    <dbReference type="NCBI Taxonomy" id="876"/>
    <lineage>
        <taxon>Bacteria</taxon>
        <taxon>Pseudomonadati</taxon>
        <taxon>Thermodesulfobacteriota</taxon>
        <taxon>Desulfovibrionia</taxon>
        <taxon>Desulfovibrionales</taxon>
        <taxon>Desulfovibrionaceae</taxon>
        <taxon>Desulfovibrio</taxon>
    </lineage>
</organism>
<reference evidence="9" key="1">
    <citation type="submission" date="2016-11" db="EMBL/GenBank/DDBJ databases">
        <authorList>
            <person name="Jaros S."/>
            <person name="Januszkiewicz K."/>
            <person name="Wedrychowicz H."/>
        </authorList>
    </citation>
    <scope>NUCLEOTIDE SEQUENCE [LARGE SCALE GENOMIC DNA]</scope>
    <source>
        <strain evidence="9">DSM 7057</strain>
    </source>
</reference>
<dbReference type="GO" id="GO:0005886">
    <property type="term" value="C:plasma membrane"/>
    <property type="evidence" value="ECO:0007669"/>
    <property type="project" value="UniProtKB-SubCell"/>
</dbReference>
<comment type="caution">
    <text evidence="8">The sequence shown here is derived from an EMBL/GenBank/DDBJ whole genome shotgun (WGS) entry which is preliminary data.</text>
</comment>
<feature type="transmembrane region" description="Helical" evidence="6">
    <location>
        <begin position="108"/>
        <end position="132"/>
    </location>
</feature>
<keyword evidence="5 6" id="KW-0472">Membrane</keyword>
<dbReference type="Proteomes" id="UP000182680">
    <property type="component" value="Unassembled WGS sequence"/>
</dbReference>
<evidence type="ECO:0000313" key="9">
    <source>
        <dbReference type="Proteomes" id="UP000182680"/>
    </source>
</evidence>